<dbReference type="InterPro" id="IPR036866">
    <property type="entry name" value="RibonucZ/Hydroxyglut_hydro"/>
</dbReference>
<feature type="region of interest" description="Disordered" evidence="5">
    <location>
        <begin position="192"/>
        <end position="212"/>
    </location>
</feature>
<dbReference type="GO" id="GO:0046872">
    <property type="term" value="F:metal ion binding"/>
    <property type="evidence" value="ECO:0007669"/>
    <property type="project" value="UniProtKB-KW"/>
</dbReference>
<comment type="caution">
    <text evidence="7">The sequence shown here is derived from an EMBL/GenBank/DDBJ whole genome shotgun (WGS) entry which is preliminary data.</text>
</comment>
<dbReference type="Proteomes" id="UP001156666">
    <property type="component" value="Unassembled WGS sequence"/>
</dbReference>
<keyword evidence="4" id="KW-0862">Zinc</keyword>
<dbReference type="AlphaFoldDB" id="A0AA37WFM8"/>
<feature type="domain" description="Metallo-beta-lactamase" evidence="6">
    <location>
        <begin position="12"/>
        <end position="194"/>
    </location>
</feature>
<dbReference type="EMBL" id="BSOH01000023">
    <property type="protein sequence ID" value="GLR18943.1"/>
    <property type="molecule type" value="Genomic_DNA"/>
</dbReference>
<evidence type="ECO:0000313" key="8">
    <source>
        <dbReference type="Proteomes" id="UP001156666"/>
    </source>
</evidence>
<accession>A0AA37WFM8</accession>
<dbReference type="RefSeq" id="WP_235292888.1">
    <property type="nucleotide sequence ID" value="NZ_BSOH01000023.1"/>
</dbReference>
<comment type="cofactor">
    <cofactor evidence="1">
        <name>Zn(2+)</name>
        <dbReference type="ChEBI" id="CHEBI:29105"/>
    </cofactor>
</comment>
<protein>
    <submittedName>
        <fullName evidence="7">MBL fold hydrolase</fullName>
    </submittedName>
</protein>
<dbReference type="Gene3D" id="3.60.15.10">
    <property type="entry name" value="Ribonuclease Z/Hydroxyacylglutathione hydrolase-like"/>
    <property type="match status" value="1"/>
</dbReference>
<evidence type="ECO:0000256" key="3">
    <source>
        <dbReference type="ARBA" id="ARBA00022801"/>
    </source>
</evidence>
<evidence type="ECO:0000313" key="7">
    <source>
        <dbReference type="EMBL" id="GLR18943.1"/>
    </source>
</evidence>
<dbReference type="Pfam" id="PF00753">
    <property type="entry name" value="Lactamase_B"/>
    <property type="match status" value="1"/>
</dbReference>
<dbReference type="PANTHER" id="PTHR46233:SF3">
    <property type="entry name" value="HYDROXYACYLGLUTATHIONE HYDROLASE GLOC"/>
    <property type="match status" value="1"/>
</dbReference>
<sequence length="212" mass="23595">MHLGIFTFNPFQENTYVLYDETGECVILDPGCSNVKEQKILDDFISSNELTPVRLINTHCHIDHILGNKYVSEKYKLGLEIHKGELETLKSGVLVGNAYGIPYEESPDPISFIEDGDKIVFGNTSLETLFTPGHSPASISFLNRETNILIAGDVLFRESIGRTDLPGGSTDTLLKSIKERLFTLPDETQVFSGHGPKTTIGHERVNNPFLRN</sequence>
<evidence type="ECO:0000256" key="2">
    <source>
        <dbReference type="ARBA" id="ARBA00022723"/>
    </source>
</evidence>
<dbReference type="CDD" id="cd06262">
    <property type="entry name" value="metallo-hydrolase-like_MBL-fold"/>
    <property type="match status" value="1"/>
</dbReference>
<dbReference type="GO" id="GO:0016787">
    <property type="term" value="F:hydrolase activity"/>
    <property type="evidence" value="ECO:0007669"/>
    <property type="project" value="UniProtKB-KW"/>
</dbReference>
<evidence type="ECO:0000256" key="1">
    <source>
        <dbReference type="ARBA" id="ARBA00001947"/>
    </source>
</evidence>
<evidence type="ECO:0000256" key="4">
    <source>
        <dbReference type="ARBA" id="ARBA00022833"/>
    </source>
</evidence>
<keyword evidence="2" id="KW-0479">Metal-binding</keyword>
<dbReference type="SUPFAM" id="SSF56281">
    <property type="entry name" value="Metallo-hydrolase/oxidoreductase"/>
    <property type="match status" value="1"/>
</dbReference>
<organism evidence="7 8">
    <name type="scientific">Portibacter lacus</name>
    <dbReference type="NCBI Taxonomy" id="1099794"/>
    <lineage>
        <taxon>Bacteria</taxon>
        <taxon>Pseudomonadati</taxon>
        <taxon>Bacteroidota</taxon>
        <taxon>Saprospiria</taxon>
        <taxon>Saprospirales</taxon>
        <taxon>Haliscomenobacteraceae</taxon>
        <taxon>Portibacter</taxon>
    </lineage>
</organism>
<name>A0AA37WFM8_9BACT</name>
<reference evidence="7" key="1">
    <citation type="journal article" date="2014" name="Int. J. Syst. Evol. Microbiol.">
        <title>Complete genome sequence of Corynebacterium casei LMG S-19264T (=DSM 44701T), isolated from a smear-ripened cheese.</title>
        <authorList>
            <consortium name="US DOE Joint Genome Institute (JGI-PGF)"/>
            <person name="Walter F."/>
            <person name="Albersmeier A."/>
            <person name="Kalinowski J."/>
            <person name="Ruckert C."/>
        </authorList>
    </citation>
    <scope>NUCLEOTIDE SEQUENCE</scope>
    <source>
        <strain evidence="7">NBRC 108769</strain>
    </source>
</reference>
<evidence type="ECO:0000256" key="5">
    <source>
        <dbReference type="SAM" id="MobiDB-lite"/>
    </source>
</evidence>
<proteinExistence type="predicted"/>
<dbReference type="InterPro" id="IPR001279">
    <property type="entry name" value="Metallo-B-lactamas"/>
</dbReference>
<keyword evidence="3 7" id="KW-0378">Hydrolase</keyword>
<keyword evidence="8" id="KW-1185">Reference proteome</keyword>
<gene>
    <name evidence="7" type="ORF">GCM10007940_35590</name>
</gene>
<dbReference type="PANTHER" id="PTHR46233">
    <property type="entry name" value="HYDROXYACYLGLUTATHIONE HYDROLASE GLOC"/>
    <property type="match status" value="1"/>
</dbReference>
<dbReference type="SMART" id="SM00849">
    <property type="entry name" value="Lactamase_B"/>
    <property type="match status" value="1"/>
</dbReference>
<evidence type="ECO:0000259" key="6">
    <source>
        <dbReference type="SMART" id="SM00849"/>
    </source>
</evidence>
<reference evidence="7" key="2">
    <citation type="submission" date="2023-01" db="EMBL/GenBank/DDBJ databases">
        <title>Draft genome sequence of Portibacter lacus strain NBRC 108769.</title>
        <authorList>
            <person name="Sun Q."/>
            <person name="Mori K."/>
        </authorList>
    </citation>
    <scope>NUCLEOTIDE SEQUENCE</scope>
    <source>
        <strain evidence="7">NBRC 108769</strain>
    </source>
</reference>
<dbReference type="InterPro" id="IPR051453">
    <property type="entry name" value="MBL_Glyoxalase_II"/>
</dbReference>